<feature type="non-terminal residue" evidence="1">
    <location>
        <position position="222"/>
    </location>
</feature>
<protein>
    <submittedName>
        <fullName evidence="1">Uncharacterized protein</fullName>
    </submittedName>
</protein>
<keyword evidence="2" id="KW-1185">Reference proteome</keyword>
<reference evidence="1 2" key="1">
    <citation type="submission" date="2022-05" db="EMBL/GenBank/DDBJ databases">
        <authorList>
            <consortium name="Genoscope - CEA"/>
            <person name="William W."/>
        </authorList>
    </citation>
    <scope>NUCLEOTIDE SEQUENCE [LARGE SCALE GENOMIC DNA]</scope>
</reference>
<evidence type="ECO:0000313" key="2">
    <source>
        <dbReference type="Proteomes" id="UP001159405"/>
    </source>
</evidence>
<feature type="non-terminal residue" evidence="1">
    <location>
        <position position="1"/>
    </location>
</feature>
<sequence>SYENLTSDKIIFHEAKEYKVKNSKLKYQRIKIETKFPNGKKGALVIETPFLFSFGVTERLNQETNQPRGYSIPVCLWGKEEKPNESEKSFFEAINKVTEIYQHYLEEEFGPDMASYLTNSLYWKQVEYTDKKAAPVLYAKRIYSDKSKKILSLFRTKGNDKVSPFDYLNQYCKVKMALIIESIYLSKNIVSLQIKVHEAYIKPLKPMEALLSIKESDEDENE</sequence>
<evidence type="ECO:0000313" key="1">
    <source>
        <dbReference type="EMBL" id="CAH3162750.1"/>
    </source>
</evidence>
<dbReference type="Proteomes" id="UP001159405">
    <property type="component" value="Unassembled WGS sequence"/>
</dbReference>
<organism evidence="1 2">
    <name type="scientific">Porites lobata</name>
    <dbReference type="NCBI Taxonomy" id="104759"/>
    <lineage>
        <taxon>Eukaryota</taxon>
        <taxon>Metazoa</taxon>
        <taxon>Cnidaria</taxon>
        <taxon>Anthozoa</taxon>
        <taxon>Hexacorallia</taxon>
        <taxon>Scleractinia</taxon>
        <taxon>Fungiina</taxon>
        <taxon>Poritidae</taxon>
        <taxon>Porites</taxon>
    </lineage>
</organism>
<dbReference type="EMBL" id="CALNXK010000124">
    <property type="protein sequence ID" value="CAH3162750.1"/>
    <property type="molecule type" value="Genomic_DNA"/>
</dbReference>
<dbReference type="InterPro" id="IPR024416">
    <property type="entry name" value="DUF2738"/>
</dbReference>
<comment type="caution">
    <text evidence="1">The sequence shown here is derived from an EMBL/GenBank/DDBJ whole genome shotgun (WGS) entry which is preliminary data.</text>
</comment>
<proteinExistence type="predicted"/>
<name>A0ABN8QHX5_9CNID</name>
<dbReference type="Pfam" id="PF10927">
    <property type="entry name" value="DUF2738"/>
    <property type="match status" value="1"/>
</dbReference>
<accession>A0ABN8QHX5</accession>
<gene>
    <name evidence="1" type="ORF">PLOB_00005442</name>
</gene>